<proteinExistence type="predicted"/>
<dbReference type="Pfam" id="PF02036">
    <property type="entry name" value="SCP2"/>
    <property type="match status" value="1"/>
</dbReference>
<keyword evidence="5" id="KW-1185">Reference proteome</keyword>
<organism evidence="4 5">
    <name type="scientific">Streptomyces capoamus</name>
    <dbReference type="NCBI Taxonomy" id="68183"/>
    <lineage>
        <taxon>Bacteria</taxon>
        <taxon>Bacillati</taxon>
        <taxon>Actinomycetota</taxon>
        <taxon>Actinomycetes</taxon>
        <taxon>Kitasatosporales</taxon>
        <taxon>Streptomycetaceae</taxon>
        <taxon>Streptomyces</taxon>
    </lineage>
</organism>
<feature type="compositionally biased region" description="Basic and acidic residues" evidence="1">
    <location>
        <begin position="1"/>
        <end position="35"/>
    </location>
</feature>
<dbReference type="InterPro" id="IPR017517">
    <property type="entry name" value="Maleyloyr_isom"/>
</dbReference>
<evidence type="ECO:0000259" key="2">
    <source>
        <dbReference type="Pfam" id="PF02036"/>
    </source>
</evidence>
<name>A0A919F3X1_9ACTN</name>
<dbReference type="Proteomes" id="UP000619355">
    <property type="component" value="Unassembled WGS sequence"/>
</dbReference>
<dbReference type="InterPro" id="IPR036527">
    <property type="entry name" value="SCP2_sterol-bd_dom_sf"/>
</dbReference>
<evidence type="ECO:0000313" key="5">
    <source>
        <dbReference type="Proteomes" id="UP000619355"/>
    </source>
</evidence>
<dbReference type="AlphaFoldDB" id="A0A919F3X1"/>
<comment type="caution">
    <text evidence="4">The sequence shown here is derived from an EMBL/GenBank/DDBJ whole genome shotgun (WGS) entry which is preliminary data.</text>
</comment>
<evidence type="ECO:0000256" key="1">
    <source>
        <dbReference type="SAM" id="MobiDB-lite"/>
    </source>
</evidence>
<sequence length="314" mass="33814">MYLYRRTDGQTDRRTDGQTERRTEGQRDRRTDGQMRRAGPPFTSMTAPHREAATRSRLPEAIRVVAEEIAGLLRSCTDATVPIPGAEWTVAEAAAHLVLANELMAALAAGREQVYGDGTPGGLAAANAASLASFPERDTSVLADGIVRHARAFTEAAGLRSADTPTMTPLGPMDLGTLGSYLLTHMLGHGYDIAAALGRPHMIDRDRVALAMPFLITAMPRVVDVRAADGHSACYELRVRGLSRLTVTFTHGTVAVHAEPPRRPDCTIMIEPITFFLLALGRRSTTGAIARGKVLAWGRKPWLAPGFPALFTAP</sequence>
<evidence type="ECO:0008006" key="6">
    <source>
        <dbReference type="Google" id="ProtNLM"/>
    </source>
</evidence>
<evidence type="ECO:0000259" key="3">
    <source>
        <dbReference type="Pfam" id="PF11716"/>
    </source>
</evidence>
<dbReference type="GO" id="GO:0046872">
    <property type="term" value="F:metal ion binding"/>
    <property type="evidence" value="ECO:0007669"/>
    <property type="project" value="InterPro"/>
</dbReference>
<dbReference type="InterPro" id="IPR034660">
    <property type="entry name" value="DinB/YfiT-like"/>
</dbReference>
<dbReference type="Pfam" id="PF11716">
    <property type="entry name" value="MDMPI_N"/>
    <property type="match status" value="1"/>
</dbReference>
<dbReference type="SUPFAM" id="SSF109854">
    <property type="entry name" value="DinB/YfiT-like putative metalloenzymes"/>
    <property type="match status" value="1"/>
</dbReference>
<dbReference type="EMBL" id="BNBF01000047">
    <property type="protein sequence ID" value="GHG77629.1"/>
    <property type="molecule type" value="Genomic_DNA"/>
</dbReference>
<dbReference type="InterPro" id="IPR024344">
    <property type="entry name" value="MDMPI_metal-binding"/>
</dbReference>
<accession>A0A919F3X1</accession>
<dbReference type="NCBIfam" id="TIGR03083">
    <property type="entry name" value="maleylpyruvate isomerase family mycothiol-dependent enzyme"/>
    <property type="match status" value="1"/>
</dbReference>
<evidence type="ECO:0000313" key="4">
    <source>
        <dbReference type="EMBL" id="GHG77629.1"/>
    </source>
</evidence>
<feature type="domain" description="SCP2" evidence="2">
    <location>
        <begin position="229"/>
        <end position="294"/>
    </location>
</feature>
<dbReference type="InterPro" id="IPR003033">
    <property type="entry name" value="SCP2_sterol-bd_dom"/>
</dbReference>
<gene>
    <name evidence="4" type="ORF">GCM10018980_76090</name>
</gene>
<protein>
    <recommendedName>
        <fullName evidence="6">Maleylpyruvate isomerase family mycothiol-dependent enzyme</fullName>
    </recommendedName>
</protein>
<reference evidence="5" key="1">
    <citation type="journal article" date="2019" name="Int. J. Syst. Evol. Microbiol.">
        <title>The Global Catalogue of Microorganisms (GCM) 10K type strain sequencing project: providing services to taxonomists for standard genome sequencing and annotation.</title>
        <authorList>
            <consortium name="The Broad Institute Genomics Platform"/>
            <consortium name="The Broad Institute Genome Sequencing Center for Infectious Disease"/>
            <person name="Wu L."/>
            <person name="Ma J."/>
        </authorList>
    </citation>
    <scope>NUCLEOTIDE SEQUENCE [LARGE SCALE GENOMIC DNA]</scope>
    <source>
        <strain evidence="5">JCM 4253</strain>
    </source>
</reference>
<feature type="domain" description="Mycothiol-dependent maleylpyruvate isomerase metal-binding" evidence="3">
    <location>
        <begin position="66"/>
        <end position="194"/>
    </location>
</feature>
<dbReference type="SUPFAM" id="SSF55718">
    <property type="entry name" value="SCP-like"/>
    <property type="match status" value="1"/>
</dbReference>
<feature type="region of interest" description="Disordered" evidence="1">
    <location>
        <begin position="1"/>
        <end position="55"/>
    </location>
</feature>
<dbReference type="Gene3D" id="1.20.120.450">
    <property type="entry name" value="dinb family like domain"/>
    <property type="match status" value="1"/>
</dbReference>